<dbReference type="AlphaFoldDB" id="A0A1I1Y7C9"/>
<dbReference type="OrthoDB" id="5615553at2"/>
<reference evidence="3" key="1">
    <citation type="submission" date="2016-10" db="EMBL/GenBank/DDBJ databases">
        <authorList>
            <person name="Varghese N."/>
            <person name="Submissions S."/>
        </authorList>
    </citation>
    <scope>NUCLEOTIDE SEQUENCE [LARGE SCALE GENOMIC DNA]</scope>
    <source>
        <strain evidence="3">ATCC 25963</strain>
    </source>
</reference>
<proteinExistence type="predicted"/>
<feature type="signal peptide" evidence="1">
    <location>
        <begin position="1"/>
        <end position="21"/>
    </location>
</feature>
<evidence type="ECO:0000313" key="3">
    <source>
        <dbReference type="Proteomes" id="UP000199400"/>
    </source>
</evidence>
<evidence type="ECO:0000256" key="1">
    <source>
        <dbReference type="SAM" id="SignalP"/>
    </source>
</evidence>
<dbReference type="PROSITE" id="PS51257">
    <property type="entry name" value="PROKAR_LIPOPROTEIN"/>
    <property type="match status" value="1"/>
</dbReference>
<sequence length="168" mass="18594">MRTVLGRLVWMLPLLGLTGCAAMMEQWASTNCNYDAAYVEGMKTYDLGQELDLHRYGGCPAGSKSETLKGFREGYARAQRNEAEARANRSEGPGSALSIHIGGGMHGPALAAGERANDRRYDCSVEAFGQKYADFGPTRLEASQRAERRCRANDHELLCDEVRCRENR</sequence>
<keyword evidence="3" id="KW-1185">Reference proteome</keyword>
<protein>
    <recommendedName>
        <fullName evidence="4">Lipoprotein</fullName>
    </recommendedName>
</protein>
<accession>A0A1I1Y7C9</accession>
<dbReference type="Proteomes" id="UP000199400">
    <property type="component" value="Unassembled WGS sequence"/>
</dbReference>
<dbReference type="RefSeq" id="WP_143140572.1">
    <property type="nucleotide sequence ID" value="NZ_FOMX01000009.1"/>
</dbReference>
<name>A0A1I1Y7C9_9BACT</name>
<dbReference type="EMBL" id="FOMX01000009">
    <property type="protein sequence ID" value="SFE15507.1"/>
    <property type="molecule type" value="Genomic_DNA"/>
</dbReference>
<evidence type="ECO:0008006" key="4">
    <source>
        <dbReference type="Google" id="ProtNLM"/>
    </source>
</evidence>
<organism evidence="2 3">
    <name type="scientific">Nannocystis exedens</name>
    <dbReference type="NCBI Taxonomy" id="54"/>
    <lineage>
        <taxon>Bacteria</taxon>
        <taxon>Pseudomonadati</taxon>
        <taxon>Myxococcota</taxon>
        <taxon>Polyangia</taxon>
        <taxon>Nannocystales</taxon>
        <taxon>Nannocystaceae</taxon>
        <taxon>Nannocystis</taxon>
    </lineage>
</organism>
<gene>
    <name evidence="2" type="ORF">SAMN02745121_03220</name>
</gene>
<evidence type="ECO:0000313" key="2">
    <source>
        <dbReference type="EMBL" id="SFE15507.1"/>
    </source>
</evidence>
<keyword evidence="1" id="KW-0732">Signal</keyword>
<feature type="chain" id="PRO_5011481226" description="Lipoprotein" evidence="1">
    <location>
        <begin position="22"/>
        <end position="168"/>
    </location>
</feature>